<dbReference type="Gene3D" id="1.10.443.10">
    <property type="entry name" value="Intergrase catalytic core"/>
    <property type="match status" value="1"/>
</dbReference>
<reference evidence="2" key="1">
    <citation type="submission" date="2017-07" db="EMBL/GenBank/DDBJ databases">
        <authorList>
            <person name="Sun Z.S."/>
            <person name="Albrecht U."/>
            <person name="Echele G."/>
            <person name="Lee C.C."/>
        </authorList>
    </citation>
    <scope>NUCLEOTIDE SEQUENCE</scope>
    <source>
        <strain evidence="2">172</strain>
    </source>
</reference>
<dbReference type="GO" id="GO:0006310">
    <property type="term" value="P:DNA recombination"/>
    <property type="evidence" value="ECO:0007669"/>
    <property type="project" value="UniProtKB-KW"/>
</dbReference>
<dbReference type="GeneID" id="99771659"/>
<dbReference type="AlphaFoldDB" id="A0A223LYK9"/>
<evidence type="ECO:0008006" key="3">
    <source>
        <dbReference type="Google" id="ProtNLM"/>
    </source>
</evidence>
<dbReference type="SUPFAM" id="SSF56349">
    <property type="entry name" value="DNA breaking-rejoining enzymes"/>
    <property type="match status" value="1"/>
</dbReference>
<organism evidence="2">
    <name type="scientific">Aeromonas veronii</name>
    <dbReference type="NCBI Taxonomy" id="654"/>
    <lineage>
        <taxon>Bacteria</taxon>
        <taxon>Pseudomonadati</taxon>
        <taxon>Pseudomonadota</taxon>
        <taxon>Gammaproteobacteria</taxon>
        <taxon>Aeromonadales</taxon>
        <taxon>Aeromonadaceae</taxon>
        <taxon>Aeromonas</taxon>
    </lineage>
</organism>
<protein>
    <recommendedName>
        <fullName evidence="3">Integrase</fullName>
    </recommendedName>
</protein>
<name>A0A223LYK9_AERVE</name>
<keyword evidence="1" id="KW-0233">DNA recombination</keyword>
<sequence length="684" mass="78023">MDNIELFKPKVALTSEQNLNDFVSMCRDKLTAFGKDCWDENQWNDFYGSSNRKVVARFSTITKPFNSYKYEPMAKPFIDFAKAYIRYSYSFQPVSNLHRHMDALRYVEEALLKVKDKADILELDGEVINALHDIMLNHISSKDSLNKSGYQVELLLDFCRSQYIAPSLPQWINPFPRQRDLTIELDDEGREHRASKLPSNEEMMQVAALFCEAPNLDLETEFYTAVMALLMVAPGRASELFSLSTDCLVWEDDSAGVKRLGIRWNPAKNGKAGLKWVPSVMNEIVIEAVERLKRIGEPARKAAIFAEEYPNLFMQHEDCVGDPVSNETPLTLEQFNAAMGVQIESLESSKNNTKWIKEILGEGNEVTYKKLGEYSYKKYVSSFNNWPYADAKSQTKVSDALLLFRDVELHKAFRVKGYSFVQPTVNNINDRINATGARANQSLWHKHGIKLANGDPIMLTSHMARHWLCTKLERGGMDELILANWAGRARVADNKSYDHRSEEEKCEDYRTLSLTENYNVLDKIKTNLPVTYEDIGKNQTGVALVTELGVCEHDFAMMPCQRNGDCETCKELVCIKGYSSSLELLKKREQESSEQFNHAKKNHEMGAFGADRWVSNLGWRLSHLRTKIRMLEDKRIPDGTPLRIPDEYDPSPIKNALLEKGLNTNVATPESITLSDDLHDLLGY</sequence>
<dbReference type="EMBL" id="MF495680">
    <property type="protein sequence ID" value="ASU10321.1"/>
    <property type="molecule type" value="Genomic_DNA"/>
</dbReference>
<dbReference type="RefSeq" id="WP_111899870.1">
    <property type="nucleotide sequence ID" value="NZ_CABMOE010000003.1"/>
</dbReference>
<proteinExistence type="predicted"/>
<dbReference type="GO" id="GO:0015074">
    <property type="term" value="P:DNA integration"/>
    <property type="evidence" value="ECO:0007669"/>
    <property type="project" value="InterPro"/>
</dbReference>
<evidence type="ECO:0000256" key="1">
    <source>
        <dbReference type="ARBA" id="ARBA00023172"/>
    </source>
</evidence>
<dbReference type="InterPro" id="IPR011010">
    <property type="entry name" value="DNA_brk_join_enz"/>
</dbReference>
<dbReference type="InterPro" id="IPR013762">
    <property type="entry name" value="Integrase-like_cat_sf"/>
</dbReference>
<accession>A0A223LYK9</accession>
<evidence type="ECO:0000313" key="2">
    <source>
        <dbReference type="EMBL" id="ASU10321.1"/>
    </source>
</evidence>
<dbReference type="GO" id="GO:0003677">
    <property type="term" value="F:DNA binding"/>
    <property type="evidence" value="ECO:0007669"/>
    <property type="project" value="InterPro"/>
</dbReference>